<keyword evidence="3" id="KW-0493">Microtubule</keyword>
<keyword evidence="6" id="KW-0342">GTP-binding</keyword>
<dbReference type="Gene3D" id="1.25.40.10">
    <property type="entry name" value="Tetratricopeptide repeat domain"/>
    <property type="match status" value="2"/>
</dbReference>
<evidence type="ECO:0000256" key="4">
    <source>
        <dbReference type="ARBA" id="ARBA00022723"/>
    </source>
</evidence>
<dbReference type="InterPro" id="IPR003008">
    <property type="entry name" value="Tubulin_FtsZ_GTPase"/>
</dbReference>
<dbReference type="PANTHER" id="PTHR11588">
    <property type="entry name" value="TUBULIN"/>
    <property type="match status" value="1"/>
</dbReference>
<evidence type="ECO:0000313" key="12">
    <source>
        <dbReference type="Proteomes" id="UP001642484"/>
    </source>
</evidence>
<evidence type="ECO:0000256" key="6">
    <source>
        <dbReference type="ARBA" id="ARBA00023134"/>
    </source>
</evidence>
<comment type="similarity">
    <text evidence="1">Belongs to the tubulin family.</text>
</comment>
<feature type="repeat" description="PPR" evidence="8">
    <location>
        <begin position="725"/>
        <end position="759"/>
    </location>
</feature>
<gene>
    <name evidence="11" type="ORF">CCMP2556_LOCUS48010</name>
</gene>
<evidence type="ECO:0000256" key="8">
    <source>
        <dbReference type="PROSITE-ProRule" id="PRU00708"/>
    </source>
</evidence>
<dbReference type="Gene3D" id="2.60.120.620">
    <property type="entry name" value="q2cbj1_9rhob like domain"/>
    <property type="match status" value="1"/>
</dbReference>
<dbReference type="EMBL" id="CAXAMN010026284">
    <property type="protein sequence ID" value="CAK9101905.1"/>
    <property type="molecule type" value="Genomic_DNA"/>
</dbReference>
<dbReference type="PROSITE" id="PS51375">
    <property type="entry name" value="PPR"/>
    <property type="match status" value="1"/>
</dbReference>
<name>A0ABP0RQZ4_9DINO</name>
<dbReference type="InterPro" id="IPR002453">
    <property type="entry name" value="Beta_tubulin"/>
</dbReference>
<dbReference type="PRINTS" id="PR01163">
    <property type="entry name" value="BETATUBULIN"/>
</dbReference>
<dbReference type="Pfam" id="PF01535">
    <property type="entry name" value="PPR"/>
    <property type="match status" value="1"/>
</dbReference>
<keyword evidence="5" id="KW-0547">Nucleotide-binding</keyword>
<evidence type="ECO:0000313" key="11">
    <source>
        <dbReference type="EMBL" id="CAK9101905.1"/>
    </source>
</evidence>
<dbReference type="InterPro" id="IPR011990">
    <property type="entry name" value="TPR-like_helical_dom_sf"/>
</dbReference>
<evidence type="ECO:0000256" key="2">
    <source>
        <dbReference type="ARBA" id="ARBA00013288"/>
    </source>
</evidence>
<dbReference type="SUPFAM" id="SSF52490">
    <property type="entry name" value="Tubulin nucleotide-binding domain-like"/>
    <property type="match status" value="1"/>
</dbReference>
<feature type="domain" description="Tubulin/FtsZ GTPase" evidence="10">
    <location>
        <begin position="1072"/>
        <end position="1236"/>
    </location>
</feature>
<evidence type="ECO:0000256" key="5">
    <source>
        <dbReference type="ARBA" id="ARBA00022741"/>
    </source>
</evidence>
<keyword evidence="4" id="KW-0479">Metal-binding</keyword>
<sequence>MCQIWSGLKRCAVVNRFRIARQRAGLLPLGRDGDGWNRWVGIRPRAAGDLSEEVVLSMLMEACHLPMGQKWGYHERAGDALDQLTHLSGLIMRPVSLAYYQCLGSEFSYQNGYGERSLGGRGETSVQSEMVGALPRDRGAPASRVAGMRGAVNSSAVGEQEVIFSFMWPMVTALGEDNLGSICHVGIGEASTCDDRRADRERPGDINLYQQLHQLEVPLKALKQKAKRQGADPFQTFKFTSDEEVLSDEVRLLLCLFLDYMWSLSETKIVDMRIVLPDELFRFLAMLGTIGNPQEADLLEKLHSLFEEIPREIPRTYPSTGPKLALRMTQGPSNACINFHCDGTYATGTVQIALNSPEDYTGGQLCFFVNDHLEMLERPAGSVCQHPCRVLHGVSALMEGTRKSLFVVDWLNGLGERGVVDATHHHVQGFIKWKQDTEEKRPRTHSFPRFSPGLSGSELRATTPPIVLGGRLKTFAQARHWRQALKHLEVLSASPAAAQHLLVRIRVNSVPSQLRLPTTEWVLGQKAFKFNIIHCNSALAACAWPLAGHLLRHAERHAERAGADAFTVNSACAACERRGRWGEALQLLAWAARGALRCEVLGYNGASSAAAKDGRWTQSMEVLKEMRTNTLQRTVISFAALSVKWPWALETLELMRHCDASPGAYHVNGAITSCGASQLWRAALFRVGDAAADVVGCNAAMSACEWLWAAELLECMAAMGSIQQDIISFNALLNAYSAEDLWPRAVNLWRLLEGRDVEPSTVTANCLIGSAAWPEAWQCLHRFLQGGVEVDVIGVNSVISSDWRMALTCEHFFARAGLRRTLITYGALTSTTASGPSPSAWSLAQAVWAQQAQQGAAAEAVGQSAMLKAWADGQQWRWALEMPPSDLNGYGAQLNALSSVGRWRAARAALSSAALSATLSATRVLRSAVCCHSAVAGCERAGAWEQVLLLEMAMFNSSSVVSAREKGGLLDEFAGKMAKIQSALKGHLLTKKVGAQTSFELCENKRGALRRVFARISLSRPEYAKDLSQSERKKPLSMAQHFHFEDLRWEETQGDYFCWLPIPTKIAEGERINVYFNEATGGRYVPRAVLMDLEPGTMDSVRAGPFGQLFRPDNFVFGQTGAGNNWAKGHYTEGAELIDSVLDVVRKEAEGCDCLQGFQLCHSLGGGTGAGMGTLLISKVREEYPDRIMETFSVIPSPKVSDTVVEPCLDSNDGGVQRGGKHQTKLFPTSKTRKHTPVHVSLGKPVH</sequence>
<evidence type="ECO:0000256" key="3">
    <source>
        <dbReference type="ARBA" id="ARBA00022701"/>
    </source>
</evidence>
<evidence type="ECO:0000259" key="10">
    <source>
        <dbReference type="SMART" id="SM00864"/>
    </source>
</evidence>
<dbReference type="Pfam" id="PF00091">
    <property type="entry name" value="Tubulin"/>
    <property type="match status" value="1"/>
</dbReference>
<protein>
    <recommendedName>
        <fullName evidence="2">Tubulin beta chain</fullName>
    </recommendedName>
    <alternativeName>
        <fullName evidence="7">Beta-tubulin</fullName>
    </alternativeName>
</protein>
<reference evidence="11 12" key="1">
    <citation type="submission" date="2024-02" db="EMBL/GenBank/DDBJ databases">
        <authorList>
            <person name="Chen Y."/>
            <person name="Shah S."/>
            <person name="Dougan E. K."/>
            <person name="Thang M."/>
            <person name="Chan C."/>
        </authorList>
    </citation>
    <scope>NUCLEOTIDE SEQUENCE [LARGE SCALE GENOMIC DNA]</scope>
</reference>
<dbReference type="InterPro" id="IPR017975">
    <property type="entry name" value="Tubulin_CS"/>
</dbReference>
<evidence type="ECO:0000256" key="1">
    <source>
        <dbReference type="ARBA" id="ARBA00009636"/>
    </source>
</evidence>
<dbReference type="InterPro" id="IPR036525">
    <property type="entry name" value="Tubulin/FtsZ_GTPase_sf"/>
</dbReference>
<evidence type="ECO:0000256" key="9">
    <source>
        <dbReference type="SAM" id="MobiDB-lite"/>
    </source>
</evidence>
<accession>A0ABP0RQZ4</accession>
<proteinExistence type="inferred from homology"/>
<dbReference type="InterPro" id="IPR002885">
    <property type="entry name" value="PPR_rpt"/>
</dbReference>
<keyword evidence="12" id="KW-1185">Reference proteome</keyword>
<comment type="caution">
    <text evidence="11">The sequence shown here is derived from an EMBL/GenBank/DDBJ whole genome shotgun (WGS) entry which is preliminary data.</text>
</comment>
<dbReference type="SMART" id="SM00864">
    <property type="entry name" value="Tubulin"/>
    <property type="match status" value="1"/>
</dbReference>
<dbReference type="Proteomes" id="UP001642484">
    <property type="component" value="Unassembled WGS sequence"/>
</dbReference>
<organism evidence="11 12">
    <name type="scientific">Durusdinium trenchii</name>
    <dbReference type="NCBI Taxonomy" id="1381693"/>
    <lineage>
        <taxon>Eukaryota</taxon>
        <taxon>Sar</taxon>
        <taxon>Alveolata</taxon>
        <taxon>Dinophyceae</taxon>
        <taxon>Suessiales</taxon>
        <taxon>Symbiodiniaceae</taxon>
        <taxon>Durusdinium</taxon>
    </lineage>
</organism>
<feature type="region of interest" description="Disordered" evidence="9">
    <location>
        <begin position="1211"/>
        <end position="1247"/>
    </location>
</feature>
<dbReference type="PROSITE" id="PS00227">
    <property type="entry name" value="TUBULIN"/>
    <property type="match status" value="1"/>
</dbReference>
<evidence type="ECO:0000256" key="7">
    <source>
        <dbReference type="ARBA" id="ARBA00030446"/>
    </source>
</evidence>
<dbReference type="PRINTS" id="PR01161">
    <property type="entry name" value="TUBULIN"/>
</dbReference>
<dbReference type="Gene3D" id="3.40.50.1440">
    <property type="entry name" value="Tubulin/FtsZ, GTPase domain"/>
    <property type="match status" value="1"/>
</dbReference>
<dbReference type="InterPro" id="IPR000217">
    <property type="entry name" value="Tubulin"/>
</dbReference>